<protein>
    <recommendedName>
        <fullName evidence="1">DUF8039 domain-containing protein</fullName>
    </recommendedName>
</protein>
<dbReference type="SUPFAM" id="SSF54001">
    <property type="entry name" value="Cysteine proteinases"/>
    <property type="match status" value="1"/>
</dbReference>
<dbReference type="EMBL" id="PDCK01000042">
    <property type="protein sequence ID" value="PRQ36819.1"/>
    <property type="molecule type" value="Genomic_DNA"/>
</dbReference>
<dbReference type="Gramene" id="PRQ36819">
    <property type="protein sequence ID" value="PRQ36819"/>
    <property type="gene ID" value="RchiOBHm_Chr4g0395771"/>
</dbReference>
<dbReference type="PANTHER" id="PTHR33018">
    <property type="entry name" value="OS10G0338966 PROTEIN-RELATED"/>
    <property type="match status" value="1"/>
</dbReference>
<dbReference type="Proteomes" id="UP000238479">
    <property type="component" value="Chromosome 4"/>
</dbReference>
<evidence type="ECO:0000313" key="3">
    <source>
        <dbReference type="Proteomes" id="UP000238479"/>
    </source>
</evidence>
<dbReference type="PANTHER" id="PTHR33018:SF31">
    <property type="entry name" value="TRANSPOSASE, PTTA_EN_SPM, PLANT"/>
    <property type="match status" value="1"/>
</dbReference>
<organism evidence="2 3">
    <name type="scientific">Rosa chinensis</name>
    <name type="common">China rose</name>
    <dbReference type="NCBI Taxonomy" id="74649"/>
    <lineage>
        <taxon>Eukaryota</taxon>
        <taxon>Viridiplantae</taxon>
        <taxon>Streptophyta</taxon>
        <taxon>Embryophyta</taxon>
        <taxon>Tracheophyta</taxon>
        <taxon>Spermatophyta</taxon>
        <taxon>Magnoliopsida</taxon>
        <taxon>eudicotyledons</taxon>
        <taxon>Gunneridae</taxon>
        <taxon>Pentapetalae</taxon>
        <taxon>rosids</taxon>
        <taxon>fabids</taxon>
        <taxon>Rosales</taxon>
        <taxon>Rosaceae</taxon>
        <taxon>Rosoideae</taxon>
        <taxon>Rosoideae incertae sedis</taxon>
        <taxon>Rosa</taxon>
    </lineage>
</organism>
<reference evidence="2 3" key="1">
    <citation type="journal article" date="2018" name="Nat. Genet.">
        <title>The Rosa genome provides new insights in the design of modern roses.</title>
        <authorList>
            <person name="Bendahmane M."/>
        </authorList>
    </citation>
    <scope>NUCLEOTIDE SEQUENCE [LARGE SCALE GENOMIC DNA]</scope>
    <source>
        <strain evidence="3">cv. Old Blush</strain>
    </source>
</reference>
<comment type="caution">
    <text evidence="2">The sequence shown here is derived from an EMBL/GenBank/DDBJ whole genome shotgun (WGS) entry which is preliminary data.</text>
</comment>
<dbReference type="Pfam" id="PF26133">
    <property type="entry name" value="DUF8039"/>
    <property type="match status" value="1"/>
</dbReference>
<evidence type="ECO:0000313" key="2">
    <source>
        <dbReference type="EMBL" id="PRQ36819.1"/>
    </source>
</evidence>
<name>A0A2P6QRK7_ROSCH</name>
<feature type="domain" description="DUF8039" evidence="1">
    <location>
        <begin position="271"/>
        <end position="351"/>
    </location>
</feature>
<keyword evidence="3" id="KW-1185">Reference proteome</keyword>
<dbReference type="AlphaFoldDB" id="A0A2P6QRK7"/>
<proteinExistence type="predicted"/>
<dbReference type="InterPro" id="IPR058352">
    <property type="entry name" value="DUF8039"/>
</dbReference>
<sequence length="546" mass="61447">MSRKGYANFQEELAEKIPIEELDRATMWIKARQDKSGNFKGPAVKKKVEKIESLKRKVFEGEINPEGTDDVLTLALGNPEYPGRVRGVGGFVKPSAYFHLPKRQMLNVEDSVRVSVKKILAEEKENIIAQERAKWELEMDQQIARERAAWEERFQKLEAMVNGKEMPVDSPKPVTPLNDLGSGQGSCSRQLEKAGLKAIEIEAAKTAKKKLDLGEDQQKVVEENEVFVDGELNIKLTSIIEEEVRNDLTLKKNAVVEQVQVPVQSTNIVQSGCKLAIDSLDNIVAEGTIIQVDVESYKQTIHGVPMAEENVRVSITKSIVANALLPIPINDEILFVRDSIGTCIAWPRDWVIPTAADAKQQKHKIVRSKKKDIYNEDFDHDDLDKLPPNLPPPLKTLATWANDNLKDGITIHTTLGEELFGYLKKVAIFRRDVYAMTNMKEVFAGCIVMYMSFLYQVLKKSKMLGMIGFLDPANTGVIGCGNPTERARSLSVSYERGKPGQIFLVPYNSGCLWMLTVVNPTEEVVYFMDPLKRQLITCEWRTIVDK</sequence>
<gene>
    <name evidence="2" type="ORF">RchiOBHm_Chr4g0395771</name>
</gene>
<accession>A0A2P6QRK7</accession>
<evidence type="ECO:0000259" key="1">
    <source>
        <dbReference type="Pfam" id="PF26133"/>
    </source>
</evidence>
<dbReference type="InterPro" id="IPR038765">
    <property type="entry name" value="Papain-like_cys_pep_sf"/>
</dbReference>